<protein>
    <submittedName>
        <fullName evidence="2">Uncharacterized protein</fullName>
    </submittedName>
</protein>
<keyword evidence="3" id="KW-1185">Reference proteome</keyword>
<evidence type="ECO:0000313" key="3">
    <source>
        <dbReference type="Proteomes" id="UP000314294"/>
    </source>
</evidence>
<proteinExistence type="predicted"/>
<dbReference type="EMBL" id="SRLO01000405">
    <property type="protein sequence ID" value="TNN57438.1"/>
    <property type="molecule type" value="Genomic_DNA"/>
</dbReference>
<dbReference type="AlphaFoldDB" id="A0A4Z2GV62"/>
<accession>A0A4Z2GV62</accession>
<dbReference type="Proteomes" id="UP000314294">
    <property type="component" value="Unassembled WGS sequence"/>
</dbReference>
<feature type="region of interest" description="Disordered" evidence="1">
    <location>
        <begin position="1"/>
        <end position="83"/>
    </location>
</feature>
<evidence type="ECO:0000313" key="2">
    <source>
        <dbReference type="EMBL" id="TNN57438.1"/>
    </source>
</evidence>
<name>A0A4Z2GV62_9TELE</name>
<feature type="compositionally biased region" description="Basic residues" evidence="1">
    <location>
        <begin position="107"/>
        <end position="116"/>
    </location>
</feature>
<evidence type="ECO:0000256" key="1">
    <source>
        <dbReference type="SAM" id="MobiDB-lite"/>
    </source>
</evidence>
<comment type="caution">
    <text evidence="2">The sequence shown here is derived from an EMBL/GenBank/DDBJ whole genome shotgun (WGS) entry which is preliminary data.</text>
</comment>
<gene>
    <name evidence="2" type="ORF">EYF80_032346</name>
</gene>
<organism evidence="2 3">
    <name type="scientific">Liparis tanakae</name>
    <name type="common">Tanaka's snailfish</name>
    <dbReference type="NCBI Taxonomy" id="230148"/>
    <lineage>
        <taxon>Eukaryota</taxon>
        <taxon>Metazoa</taxon>
        <taxon>Chordata</taxon>
        <taxon>Craniata</taxon>
        <taxon>Vertebrata</taxon>
        <taxon>Euteleostomi</taxon>
        <taxon>Actinopterygii</taxon>
        <taxon>Neopterygii</taxon>
        <taxon>Teleostei</taxon>
        <taxon>Neoteleostei</taxon>
        <taxon>Acanthomorphata</taxon>
        <taxon>Eupercaria</taxon>
        <taxon>Perciformes</taxon>
        <taxon>Cottioidei</taxon>
        <taxon>Cottales</taxon>
        <taxon>Liparidae</taxon>
        <taxon>Liparis</taxon>
    </lineage>
</organism>
<feature type="compositionally biased region" description="Basic residues" evidence="1">
    <location>
        <begin position="43"/>
        <end position="58"/>
    </location>
</feature>
<sequence>MSEAGGVDSAGDEAARNEVKDERSDVTMMNRGTVLSDRAGAPLRKRRMGRTPKTRKMPLRPGGRRRDTERQKGAAAVRTGPGVHKCNSRRVLQDLGPEVTVSGTGVRKGHQKHLCP</sequence>
<feature type="region of interest" description="Disordered" evidence="1">
    <location>
        <begin position="97"/>
        <end position="116"/>
    </location>
</feature>
<feature type="compositionally biased region" description="Basic and acidic residues" evidence="1">
    <location>
        <begin position="13"/>
        <end position="25"/>
    </location>
</feature>
<reference evidence="2 3" key="1">
    <citation type="submission" date="2019-03" db="EMBL/GenBank/DDBJ databases">
        <title>First draft genome of Liparis tanakae, snailfish: a comprehensive survey of snailfish specific genes.</title>
        <authorList>
            <person name="Kim W."/>
            <person name="Song I."/>
            <person name="Jeong J.-H."/>
            <person name="Kim D."/>
            <person name="Kim S."/>
            <person name="Ryu S."/>
            <person name="Song J.Y."/>
            <person name="Lee S.K."/>
        </authorList>
    </citation>
    <scope>NUCLEOTIDE SEQUENCE [LARGE SCALE GENOMIC DNA]</scope>
    <source>
        <tissue evidence="2">Muscle</tissue>
    </source>
</reference>